<comment type="caution">
    <text evidence="1">The sequence shown here is derived from an EMBL/GenBank/DDBJ whole genome shotgun (WGS) entry which is preliminary data.</text>
</comment>
<dbReference type="PANTHER" id="PTHR34206">
    <property type="entry name" value="OS06G0193300 PROTEIN"/>
    <property type="match status" value="1"/>
</dbReference>
<keyword evidence="2" id="KW-1185">Reference proteome</keyword>
<evidence type="ECO:0000313" key="2">
    <source>
        <dbReference type="Proteomes" id="UP001605036"/>
    </source>
</evidence>
<sequence length="171" mass="18710">MMNAVANAVSRSVLVGPSMSLHQQRCRIHTSCCGACSSSSSVRLVKQNSANGEMARMSRYQCAATLPYTQRASTVETDWTLFQTSVDAERCAEEGISCYSNEQGEITCEGFDEGPHFHPAARTQQRIVMKNARCISLLTRGDSPSAAGDDVENVVEVEERGERYCEGKDES</sequence>
<reference evidence="1 2" key="1">
    <citation type="submission" date="2024-09" db="EMBL/GenBank/DDBJ databases">
        <title>Chromosome-scale assembly of Riccia fluitans.</title>
        <authorList>
            <person name="Paukszto L."/>
            <person name="Sawicki J."/>
            <person name="Karawczyk K."/>
            <person name="Piernik-Szablinska J."/>
            <person name="Szczecinska M."/>
            <person name="Mazdziarz M."/>
        </authorList>
    </citation>
    <scope>NUCLEOTIDE SEQUENCE [LARGE SCALE GENOMIC DNA]</scope>
    <source>
        <strain evidence="1">Rf_01</strain>
        <tissue evidence="1">Aerial parts of the thallus</tissue>
    </source>
</reference>
<dbReference type="EMBL" id="JBHFFA010000004">
    <property type="protein sequence ID" value="KAL2631015.1"/>
    <property type="molecule type" value="Genomic_DNA"/>
</dbReference>
<proteinExistence type="predicted"/>
<accession>A0ABD1YKK0</accession>
<dbReference type="PANTHER" id="PTHR34206:SF1">
    <property type="entry name" value="OS10G0390701 PROTEIN"/>
    <property type="match status" value="1"/>
</dbReference>
<name>A0ABD1YKK0_9MARC</name>
<protein>
    <submittedName>
        <fullName evidence="1">Uncharacterized protein</fullName>
    </submittedName>
</protein>
<dbReference type="AlphaFoldDB" id="A0ABD1YKK0"/>
<gene>
    <name evidence="1" type="ORF">R1flu_015701</name>
</gene>
<dbReference type="Proteomes" id="UP001605036">
    <property type="component" value="Unassembled WGS sequence"/>
</dbReference>
<organism evidence="1 2">
    <name type="scientific">Riccia fluitans</name>
    <dbReference type="NCBI Taxonomy" id="41844"/>
    <lineage>
        <taxon>Eukaryota</taxon>
        <taxon>Viridiplantae</taxon>
        <taxon>Streptophyta</taxon>
        <taxon>Embryophyta</taxon>
        <taxon>Marchantiophyta</taxon>
        <taxon>Marchantiopsida</taxon>
        <taxon>Marchantiidae</taxon>
        <taxon>Marchantiales</taxon>
        <taxon>Ricciaceae</taxon>
        <taxon>Riccia</taxon>
    </lineage>
</organism>
<evidence type="ECO:0000313" key="1">
    <source>
        <dbReference type="EMBL" id="KAL2631015.1"/>
    </source>
</evidence>